<reference evidence="1" key="1">
    <citation type="submission" date="2021-01" db="EMBL/GenBank/DDBJ databases">
        <authorList>
            <consortium name="Genoscope - CEA"/>
            <person name="William W."/>
        </authorList>
    </citation>
    <scope>NUCLEOTIDE SEQUENCE</scope>
</reference>
<evidence type="ECO:0000313" key="2">
    <source>
        <dbReference type="Proteomes" id="UP000688137"/>
    </source>
</evidence>
<accession>A0A8S1QQ78</accession>
<protein>
    <submittedName>
        <fullName evidence="1">Uncharacterized protein</fullName>
    </submittedName>
</protein>
<gene>
    <name evidence="1" type="ORF">PPRIM_AZ9-3.1.T1970009</name>
</gene>
<dbReference type="EMBL" id="CAJJDM010000206">
    <property type="protein sequence ID" value="CAD8117382.1"/>
    <property type="molecule type" value="Genomic_DNA"/>
</dbReference>
<comment type="caution">
    <text evidence="1">The sequence shown here is derived from an EMBL/GenBank/DDBJ whole genome shotgun (WGS) entry which is preliminary data.</text>
</comment>
<proteinExistence type="predicted"/>
<sequence>MVLQSQIQIFKLLKYQIKFNYQSLLYINQNKNIRTISGIKGDQRFIKIRNTICRIYEMLHEKLFLLAKILSQLQVKKNIQPINQDSYILIESVMLQFFQMVYPSIFLTEITIEFKNFLIGKVSKKLVTIVEQKLIKVNVNLQLIKIAVFQQFLLQTVWIQIVISIKVHSNLHIVQLNQIQREVNYINIQLEQLVAMEHVQIFHPLLVQRLFHLRKQQTQLKKISSSDCNNNDSKVVDPGLKPTQKVTFCQFFQKKPDQTKICTFYQYNSTSPTQCVDGGNCDSYGNLPNNNDNDDSNSCLSRISDVWQIFIANIQKIRSLKWIEINKKMKNILYLLGTCQNKFTACTDIPAQSGYEKLNLRTTCNFQEKFHLYSINDKQVSIYETLTDETNKLTYISVIIVSYWINVKVIMQHSPCIRSCRRFIRDRMQNSQIIRWLCIHYGCYKKCRAQVCTDDDASAKDFINNFLYYSNKCLTKGSCADYMQKGYDDEVKYIYGMKESRMIQEIFVLGIHLISNCKAFYEDFNCLSYLNSCRMNGTICVSYEECTSNNGSIDFCNALSDSTGKDRCRPIVTAIYTSIRTSYDKVTATTYSECDTYLSVSVTRGAGCIRNSEPSTSYRGTKQQCELLKKTYWI</sequence>
<dbReference type="AlphaFoldDB" id="A0A8S1QQ78"/>
<keyword evidence="2" id="KW-1185">Reference proteome</keyword>
<dbReference type="Proteomes" id="UP000688137">
    <property type="component" value="Unassembled WGS sequence"/>
</dbReference>
<name>A0A8S1QQ78_PARPR</name>
<organism evidence="1 2">
    <name type="scientific">Paramecium primaurelia</name>
    <dbReference type="NCBI Taxonomy" id="5886"/>
    <lineage>
        <taxon>Eukaryota</taxon>
        <taxon>Sar</taxon>
        <taxon>Alveolata</taxon>
        <taxon>Ciliophora</taxon>
        <taxon>Intramacronucleata</taxon>
        <taxon>Oligohymenophorea</taxon>
        <taxon>Peniculida</taxon>
        <taxon>Parameciidae</taxon>
        <taxon>Paramecium</taxon>
    </lineage>
</organism>
<evidence type="ECO:0000313" key="1">
    <source>
        <dbReference type="EMBL" id="CAD8117382.1"/>
    </source>
</evidence>